<organism evidence="7 8">
    <name type="scientific">Candidatus Sulfotelmatobacter kueseliae</name>
    <dbReference type="NCBI Taxonomy" id="2042962"/>
    <lineage>
        <taxon>Bacteria</taxon>
        <taxon>Pseudomonadati</taxon>
        <taxon>Acidobacteriota</taxon>
        <taxon>Terriglobia</taxon>
        <taxon>Terriglobales</taxon>
        <taxon>Candidatus Korobacteraceae</taxon>
        <taxon>Candidatus Sulfotelmatobacter</taxon>
    </lineage>
</organism>
<dbReference type="GO" id="GO:0016757">
    <property type="term" value="F:glycosyltransferase activity"/>
    <property type="evidence" value="ECO:0007669"/>
    <property type="project" value="UniProtKB-KW"/>
</dbReference>
<dbReference type="GO" id="GO:0016810">
    <property type="term" value="F:hydrolase activity, acting on carbon-nitrogen (but not peptide) bonds"/>
    <property type="evidence" value="ECO:0007669"/>
    <property type="project" value="InterPro"/>
</dbReference>
<name>A0A2U3L0E3_9BACT</name>
<evidence type="ECO:0000256" key="3">
    <source>
        <dbReference type="ARBA" id="ARBA00022679"/>
    </source>
</evidence>
<dbReference type="Gene3D" id="3.20.20.80">
    <property type="entry name" value="Glycosidases"/>
    <property type="match status" value="1"/>
</dbReference>
<dbReference type="Gene3D" id="3.10.50.10">
    <property type="match status" value="1"/>
</dbReference>
<feature type="domain" description="GH18" evidence="6">
    <location>
        <begin position="97"/>
        <end position="427"/>
    </location>
</feature>
<dbReference type="SUPFAM" id="SSF51445">
    <property type="entry name" value="(Trans)glycosidases"/>
    <property type="match status" value="1"/>
</dbReference>
<keyword evidence="2" id="KW-0328">Glycosyltransferase</keyword>
<keyword evidence="4" id="KW-1133">Transmembrane helix</keyword>
<dbReference type="SMART" id="SM00636">
    <property type="entry name" value="Glyco_18"/>
    <property type="match status" value="1"/>
</dbReference>
<dbReference type="GO" id="GO:0008061">
    <property type="term" value="F:chitin binding"/>
    <property type="evidence" value="ECO:0007669"/>
    <property type="project" value="InterPro"/>
</dbReference>
<proteinExistence type="inferred from homology"/>
<dbReference type="Pfam" id="PF00704">
    <property type="entry name" value="Glyco_hydro_18"/>
    <property type="match status" value="1"/>
</dbReference>
<dbReference type="PANTHER" id="PTHR43630">
    <property type="entry name" value="POLY-BETA-1,6-N-ACETYL-D-GLUCOSAMINE SYNTHASE"/>
    <property type="match status" value="1"/>
</dbReference>
<dbReference type="OrthoDB" id="9766299at2"/>
<dbReference type="Proteomes" id="UP000238701">
    <property type="component" value="Unassembled WGS sequence"/>
</dbReference>
<feature type="transmembrane region" description="Helical" evidence="4">
    <location>
        <begin position="727"/>
        <end position="746"/>
    </location>
</feature>
<dbReference type="InterPro" id="IPR017853">
    <property type="entry name" value="GH"/>
</dbReference>
<dbReference type="Gene3D" id="3.90.550.10">
    <property type="entry name" value="Spore Coat Polysaccharide Biosynthesis Protein SpsA, Chain A"/>
    <property type="match status" value="1"/>
</dbReference>
<dbReference type="SUPFAM" id="SSF53448">
    <property type="entry name" value="Nucleotide-diphospho-sugar transferases"/>
    <property type="match status" value="1"/>
</dbReference>
<dbReference type="PROSITE" id="PS51677">
    <property type="entry name" value="NODB"/>
    <property type="match status" value="1"/>
</dbReference>
<dbReference type="AlphaFoldDB" id="A0A2U3L0E3"/>
<gene>
    <name evidence="7" type="ORF">SBA1_570011</name>
</gene>
<keyword evidence="4" id="KW-0812">Transmembrane</keyword>
<dbReference type="Pfam" id="PF13641">
    <property type="entry name" value="Glyco_tranf_2_3"/>
    <property type="match status" value="1"/>
</dbReference>
<dbReference type="GO" id="GO:0005975">
    <property type="term" value="P:carbohydrate metabolic process"/>
    <property type="evidence" value="ECO:0007669"/>
    <property type="project" value="InterPro"/>
</dbReference>
<dbReference type="InterPro" id="IPR002509">
    <property type="entry name" value="NODB_dom"/>
</dbReference>
<evidence type="ECO:0000256" key="2">
    <source>
        <dbReference type="ARBA" id="ARBA00022676"/>
    </source>
</evidence>
<dbReference type="PROSITE" id="PS51910">
    <property type="entry name" value="GH18_2"/>
    <property type="match status" value="1"/>
</dbReference>
<protein>
    <submittedName>
        <fullName evidence="7">Polysaccharide deacetylase</fullName>
    </submittedName>
</protein>
<keyword evidence="3" id="KW-0808">Transferase</keyword>
<evidence type="ECO:0000259" key="5">
    <source>
        <dbReference type="PROSITE" id="PS51677"/>
    </source>
</evidence>
<dbReference type="Pfam" id="PF01522">
    <property type="entry name" value="Polysacc_deac_1"/>
    <property type="match status" value="1"/>
</dbReference>
<evidence type="ECO:0000313" key="7">
    <source>
        <dbReference type="EMBL" id="SPF45269.1"/>
    </source>
</evidence>
<dbReference type="SUPFAM" id="SSF88713">
    <property type="entry name" value="Glycoside hydrolase/deacetylase"/>
    <property type="match status" value="1"/>
</dbReference>
<feature type="transmembrane region" description="Helical" evidence="4">
    <location>
        <begin position="20"/>
        <end position="40"/>
    </location>
</feature>
<dbReference type="InterPro" id="IPR011330">
    <property type="entry name" value="Glyco_hydro/deAcase_b/a-brl"/>
</dbReference>
<evidence type="ECO:0000256" key="4">
    <source>
        <dbReference type="SAM" id="Phobius"/>
    </source>
</evidence>
<keyword evidence="4" id="KW-0472">Membrane</keyword>
<evidence type="ECO:0000259" key="6">
    <source>
        <dbReference type="PROSITE" id="PS51910"/>
    </source>
</evidence>
<reference evidence="8" key="1">
    <citation type="submission" date="2018-02" db="EMBL/GenBank/DDBJ databases">
        <authorList>
            <person name="Hausmann B."/>
        </authorList>
    </citation>
    <scope>NUCLEOTIDE SEQUENCE [LARGE SCALE GENOMIC DNA]</scope>
    <source>
        <strain evidence="8">Peat soil MAG SbA1</strain>
    </source>
</reference>
<dbReference type="Gene3D" id="3.20.20.370">
    <property type="entry name" value="Glycoside hydrolase/deacetylase"/>
    <property type="match status" value="1"/>
</dbReference>
<dbReference type="EMBL" id="OMOD01000152">
    <property type="protein sequence ID" value="SPF45269.1"/>
    <property type="molecule type" value="Genomic_DNA"/>
</dbReference>
<dbReference type="CDD" id="cd06423">
    <property type="entry name" value="CESA_like"/>
    <property type="match status" value="1"/>
</dbReference>
<dbReference type="InterPro" id="IPR029044">
    <property type="entry name" value="Nucleotide-diphossugar_trans"/>
</dbReference>
<feature type="transmembrane region" description="Helical" evidence="4">
    <location>
        <begin position="1078"/>
        <end position="1099"/>
    </location>
</feature>
<dbReference type="InterPro" id="IPR029070">
    <property type="entry name" value="Chitinase_insertion_sf"/>
</dbReference>
<sequence length="1169" mass="131020">MAEPVFYDPRRARWKRLRRLLDALAVAVSALVIFFVFTALRDEPLPELLFSPQKRALKALKESDKEKAREHQKKLAARSHRKSKLAASQVKLNEEEGIRAAFYVPWDAASFSSLREYARQIDMLYPDWLHVLTADGHLQGVDDQTNKFFDVVQGNTVGSVDDRVMPFLKAEDAGMEVFPMVNNFDGTDWVGEIVKFLNDPDARARFRRQAAQFLSSGRYRGLMIDFEAFPAAGQPGYVALLQELSGDLHARSMKLYVAVPPHNGEFDYPAVAAAADGVVLMNYDEHYPGAASGPVASQDWFVQNLTFAKTVIPQEKIICAIANYGYDWVLKPKKGKLPPEAHDISVSVQEAWLAARDSDEDITFDDDALNPHFSYLDEYSLRHDVWFLDAVTALNHMRSAQTLGIRTFALWRLGGEDRSLWRVWDVPGEQGASDKLKDVPPGADVDMEGQGEILRVEDTPAHGTRDLSIDPNTGLITDEVFQSLPEPYRVARYGYSPNKVAITFDDGPDPEWTPRILDVLKAKHASATFFLIGIQTDKFPGIAKRIYREGHTIGNHTFTHPDVSNISTAHMRVELNLTERLFASLLGVRTTLMRPPYAIDEEPDTADQVRPLEIPQEMGYITVGNRIDPNDWSDIPHRRSAEEITLTVLSDLPPCRPENLHCGNIVLLHDGGGNRAETVRALPMIIDGIRARGLEIAPVYDLLGKTRADVMAPLPAGELWAARLDSLAFWLFDAGIITITWIFLIGDLLMTGRLLFIGAAAVYDRLHEKIFGRPAEVASYRPKVAVLIPAYNEEKVIERTVRAALNSKYPNLRVIVIDDGSKDHTLDVARRAFAAEAAAVKVLILTKPNSGKAEALNYGIEHIGDAELFVGIDADTIIAPDAISRLVPHFINPKVAAIAGNAKVGNRVNLWTRWQALEYITSQNFERRALDVLGAVSVVPGAIGAWRVSAVREAGGYHLDTVAEDADLTMALLRLGYRVEYEDMALAYTEAPTNASGLMRQRFRWSFGILQSVYKHRAVVARKGVLGWVALPNIVIFQILLPLVSPLIDIMFAVGTIWYFIQKHFHPDSTDPASFHRLVAFFFAFLVIDFFASAIAFALERRRPDDKEDVWLLSQVWLQRFAYRQLFSVVLFRTLKRALEGRRFAWDKLERTAAVKYVPAENHDSVNVP</sequence>
<feature type="domain" description="NodB homology" evidence="5">
    <location>
        <begin position="498"/>
        <end position="697"/>
    </location>
</feature>
<evidence type="ECO:0000313" key="8">
    <source>
        <dbReference type="Proteomes" id="UP000238701"/>
    </source>
</evidence>
<dbReference type="InterPro" id="IPR011583">
    <property type="entry name" value="Chitinase_II/V-like_cat"/>
</dbReference>
<dbReference type="InterPro" id="IPR001223">
    <property type="entry name" value="Glyco_hydro18_cat"/>
</dbReference>
<accession>A0A2U3L0E3</accession>
<evidence type="ECO:0000256" key="1">
    <source>
        <dbReference type="ARBA" id="ARBA00006739"/>
    </source>
</evidence>
<dbReference type="PANTHER" id="PTHR43630:SF1">
    <property type="entry name" value="POLY-BETA-1,6-N-ACETYL-D-GLUCOSAMINE SYNTHASE"/>
    <property type="match status" value="1"/>
</dbReference>
<comment type="similarity">
    <text evidence="1">Belongs to the glycosyltransferase 2 family.</text>
</comment>
<feature type="transmembrane region" description="Helical" evidence="4">
    <location>
        <begin position="1025"/>
        <end position="1058"/>
    </location>
</feature>